<gene>
    <name evidence="2" type="ORF">BJG266_LOCUS26337</name>
    <name evidence="1" type="ORF">QVE165_LOCUS11994</name>
</gene>
<keyword evidence="3" id="KW-1185">Reference proteome</keyword>
<dbReference type="OrthoDB" id="10026596at2759"/>
<accession>A0A814VQT2</accession>
<evidence type="ECO:0000313" key="1">
    <source>
        <dbReference type="EMBL" id="CAF0947068.1"/>
    </source>
</evidence>
<sequence>MNQHQTNYGLPNRVSHISNLFPLANIDEDERYIANFINQRLTLDSSGTSGRAKTIMQPILTEDISLFNNTGFFPNQLRRSEISYPYEYKLPVNIKQNSGATLRHSLMNMNDFNEEIPININHLRRQQTGGIKKRIKSISKVRVIDHYAEPIESAIQLDHRQHSALSQPITYKIPVHIQPSTGTILKTHYATTEEEELPHERSVRFAQLRKPIFASSNTTKRLVSSIIEPSAFIDIPIINETSIHLDRVHHPMKPQIIQYKPSPNIQSSMGSIFQTRLALSQEESPEEKSFYVNQFRHPTIKHSPNNEREWVWM</sequence>
<evidence type="ECO:0000313" key="2">
    <source>
        <dbReference type="EMBL" id="CAF1191070.1"/>
    </source>
</evidence>
<organism evidence="2 4">
    <name type="scientific">Adineta steineri</name>
    <dbReference type="NCBI Taxonomy" id="433720"/>
    <lineage>
        <taxon>Eukaryota</taxon>
        <taxon>Metazoa</taxon>
        <taxon>Spiralia</taxon>
        <taxon>Gnathifera</taxon>
        <taxon>Rotifera</taxon>
        <taxon>Eurotatoria</taxon>
        <taxon>Bdelloidea</taxon>
        <taxon>Adinetida</taxon>
        <taxon>Adinetidae</taxon>
        <taxon>Adineta</taxon>
    </lineage>
</organism>
<evidence type="ECO:0000313" key="4">
    <source>
        <dbReference type="Proteomes" id="UP000663877"/>
    </source>
</evidence>
<dbReference type="EMBL" id="CAJNOM010000059">
    <property type="protein sequence ID" value="CAF0947068.1"/>
    <property type="molecule type" value="Genomic_DNA"/>
</dbReference>
<dbReference type="AlphaFoldDB" id="A0A814VQT2"/>
<name>A0A814VQT2_9BILA</name>
<protein>
    <submittedName>
        <fullName evidence="2">Uncharacterized protein</fullName>
    </submittedName>
</protein>
<dbReference type="Proteomes" id="UP000663832">
    <property type="component" value="Unassembled WGS sequence"/>
</dbReference>
<dbReference type="EMBL" id="CAJNOI010000218">
    <property type="protein sequence ID" value="CAF1191070.1"/>
    <property type="molecule type" value="Genomic_DNA"/>
</dbReference>
<comment type="caution">
    <text evidence="2">The sequence shown here is derived from an EMBL/GenBank/DDBJ whole genome shotgun (WGS) entry which is preliminary data.</text>
</comment>
<dbReference type="Proteomes" id="UP000663877">
    <property type="component" value="Unassembled WGS sequence"/>
</dbReference>
<evidence type="ECO:0000313" key="3">
    <source>
        <dbReference type="Proteomes" id="UP000663832"/>
    </source>
</evidence>
<proteinExistence type="predicted"/>
<reference evidence="2" key="1">
    <citation type="submission" date="2021-02" db="EMBL/GenBank/DDBJ databases">
        <authorList>
            <person name="Nowell W R."/>
        </authorList>
    </citation>
    <scope>NUCLEOTIDE SEQUENCE</scope>
</reference>